<feature type="region of interest" description="Disordered" evidence="1">
    <location>
        <begin position="90"/>
        <end position="132"/>
    </location>
</feature>
<feature type="compositionally biased region" description="Low complexity" evidence="1">
    <location>
        <begin position="265"/>
        <end position="285"/>
    </location>
</feature>
<evidence type="ECO:0000259" key="2">
    <source>
        <dbReference type="PROSITE" id="PS50086"/>
    </source>
</evidence>
<feature type="domain" description="Rab-GAP TBC" evidence="2">
    <location>
        <begin position="188"/>
        <end position="442"/>
    </location>
</feature>
<dbReference type="EMBL" id="JAGHQM010001308">
    <property type="protein sequence ID" value="KAH0555902.1"/>
    <property type="molecule type" value="Genomic_DNA"/>
</dbReference>
<dbReference type="AlphaFoldDB" id="A0A9P8RLE9"/>
<dbReference type="Proteomes" id="UP000750711">
    <property type="component" value="Unassembled WGS sequence"/>
</dbReference>
<dbReference type="InterPro" id="IPR035969">
    <property type="entry name" value="Rab-GAP_TBC_sf"/>
</dbReference>
<dbReference type="Gene3D" id="1.10.472.80">
    <property type="entry name" value="Ypt/Rab-GAP domain of gyp1p, domain 3"/>
    <property type="match status" value="1"/>
</dbReference>
<dbReference type="SMART" id="SM00164">
    <property type="entry name" value="TBC"/>
    <property type="match status" value="1"/>
</dbReference>
<feature type="compositionally biased region" description="Basic and acidic residues" evidence="1">
    <location>
        <begin position="91"/>
        <end position="101"/>
    </location>
</feature>
<protein>
    <recommendedName>
        <fullName evidence="2">Rab-GAP TBC domain-containing protein</fullName>
    </recommendedName>
</protein>
<feature type="region of interest" description="Disordered" evidence="1">
    <location>
        <begin position="239"/>
        <end position="287"/>
    </location>
</feature>
<evidence type="ECO:0000256" key="1">
    <source>
        <dbReference type="SAM" id="MobiDB-lite"/>
    </source>
</evidence>
<evidence type="ECO:0000313" key="3">
    <source>
        <dbReference type="EMBL" id="KAH0555902.1"/>
    </source>
</evidence>
<keyword evidence="4" id="KW-1185">Reference proteome</keyword>
<name>A0A9P8RLE9_9PEZI</name>
<dbReference type="Pfam" id="PF00566">
    <property type="entry name" value="RabGAP-TBC"/>
    <property type="match status" value="1"/>
</dbReference>
<accession>A0A9P8RLE9</accession>
<reference evidence="3" key="1">
    <citation type="submission" date="2021-03" db="EMBL/GenBank/DDBJ databases">
        <title>Comparative genomics and phylogenomic investigation of the class Geoglossomycetes provide insights into ecological specialization and systematics.</title>
        <authorList>
            <person name="Melie T."/>
            <person name="Pirro S."/>
            <person name="Miller A.N."/>
            <person name="Quandt A."/>
        </authorList>
    </citation>
    <scope>NUCLEOTIDE SEQUENCE</scope>
    <source>
        <strain evidence="3">CAQ_001_2017</strain>
    </source>
</reference>
<comment type="caution">
    <text evidence="3">The sequence shown here is derived from an EMBL/GenBank/DDBJ whole genome shotgun (WGS) entry which is preliminary data.</text>
</comment>
<evidence type="ECO:0000313" key="4">
    <source>
        <dbReference type="Proteomes" id="UP000750711"/>
    </source>
</evidence>
<feature type="region of interest" description="Disordered" evidence="1">
    <location>
        <begin position="449"/>
        <end position="490"/>
    </location>
</feature>
<feature type="compositionally biased region" description="Polar residues" evidence="1">
    <location>
        <begin position="12"/>
        <end position="31"/>
    </location>
</feature>
<organism evidence="3 4">
    <name type="scientific">Trichoglossum hirsutum</name>
    <dbReference type="NCBI Taxonomy" id="265104"/>
    <lineage>
        <taxon>Eukaryota</taxon>
        <taxon>Fungi</taxon>
        <taxon>Dikarya</taxon>
        <taxon>Ascomycota</taxon>
        <taxon>Pezizomycotina</taxon>
        <taxon>Geoglossomycetes</taxon>
        <taxon>Geoglossales</taxon>
        <taxon>Geoglossaceae</taxon>
        <taxon>Trichoglossum</taxon>
    </lineage>
</organism>
<gene>
    <name evidence="3" type="ORF">GP486_006155</name>
</gene>
<sequence>MSYGTALEEHATTTAQKQDLLNINTSTSGISNADHGERGPETLPQHSNKDHSLKRHTHTHNGAPTCCVYTPSISSDASAQVLSSLINGIKSQKESNGDHGCCRPTRAEASSAREPYSTGSAKQPGEPGKPRKATIIRRSFPSSNGTDTLSAAEKETALRDRITEAVNSFTRGNRDAANTLAEIARTCGIPASLRESVWPILLETHPLVRAETAGKAVSIGTAVPLRQAELTREVPTKRIRAELSRYHRRRKNIPNTRHPSPPRSRSPGIESPASFSTPTSTVSPPDQETLDQAVLDSAVEDAIVAYLENHGSVQYSPGMVYVCLTLSDWLFIPPSISNNQENQSAVLIKTFEQMMTIMLWSPPQVLPKSGNRQLLEGVLTRRISHFLTIFRKLMPELAAYFDEEEANGFGEEWVLSWIQWWCSRELPKDNKARLWDFYLGYRPTPRRPLIPTSTASGGDDADVHIDSSDGDGEDEPPPRPVLPGNVNGSAPEAFTPADWHPFVCLALLRACKDALEELELSEIRTLLTRLPRINMDAILREAGKMRKELREMNVREDEEALRRGN</sequence>
<dbReference type="PROSITE" id="PS50086">
    <property type="entry name" value="TBC_RABGAP"/>
    <property type="match status" value="1"/>
</dbReference>
<proteinExistence type="predicted"/>
<dbReference type="SUPFAM" id="SSF47923">
    <property type="entry name" value="Ypt/Rab-GAP domain of gyp1p"/>
    <property type="match status" value="1"/>
</dbReference>
<feature type="region of interest" description="Disordered" evidence="1">
    <location>
        <begin position="1"/>
        <end position="62"/>
    </location>
</feature>
<dbReference type="InterPro" id="IPR000195">
    <property type="entry name" value="Rab-GAP-TBC_dom"/>
</dbReference>